<proteinExistence type="predicted"/>
<reference evidence="3" key="1">
    <citation type="submission" date="2023-10" db="EMBL/GenBank/DDBJ databases">
        <authorList>
            <person name="Noh H."/>
        </authorList>
    </citation>
    <scope>NUCLEOTIDE SEQUENCE</scope>
    <source>
        <strain evidence="3">DUCC4014</strain>
    </source>
</reference>
<dbReference type="Proteomes" id="UP000827549">
    <property type="component" value="Chromosome 2"/>
</dbReference>
<dbReference type="AlphaFoldDB" id="A0AAF1BGE8"/>
<evidence type="ECO:0000313" key="4">
    <source>
        <dbReference type="Proteomes" id="UP000827549"/>
    </source>
</evidence>
<sequence>MLLLLPLLLATTALAQSVAPSPTSSLAPWRTPGAHSVPGTSITFPKAGDYWVANGTGVVSWAWDGAFHTAAASHKIRLAHVNTSTDAAKWVLINTWNVLVPSDALGKYSSAYTEIGKPFVNTDPIALLGISNKTLKAAPGQGYYLVWETDNEGTQNSTVAISELFEIKPAGTEEKLPSGWQKGFGREHYGGSATGSAGAGLFPSSSTKPSAKPSGAPAVAVPLLVVLLGAAVALVF</sequence>
<dbReference type="RefSeq" id="XP_062624644.1">
    <property type="nucleotide sequence ID" value="XM_062768660.1"/>
</dbReference>
<feature type="chain" id="PRO_5042116344" evidence="2">
    <location>
        <begin position="16"/>
        <end position="236"/>
    </location>
</feature>
<dbReference type="EMBL" id="CP086715">
    <property type="protein sequence ID" value="WOO78612.1"/>
    <property type="molecule type" value="Genomic_DNA"/>
</dbReference>
<keyword evidence="1" id="KW-1133">Transmembrane helix</keyword>
<gene>
    <name evidence="3" type="ORF">LOC62_02G002156</name>
</gene>
<evidence type="ECO:0000256" key="2">
    <source>
        <dbReference type="SAM" id="SignalP"/>
    </source>
</evidence>
<evidence type="ECO:0000256" key="1">
    <source>
        <dbReference type="SAM" id="Phobius"/>
    </source>
</evidence>
<protein>
    <submittedName>
        <fullName evidence="3">Uncharacterized protein</fullName>
    </submittedName>
</protein>
<organism evidence="3 4">
    <name type="scientific">Vanrija pseudolonga</name>
    <dbReference type="NCBI Taxonomy" id="143232"/>
    <lineage>
        <taxon>Eukaryota</taxon>
        <taxon>Fungi</taxon>
        <taxon>Dikarya</taxon>
        <taxon>Basidiomycota</taxon>
        <taxon>Agaricomycotina</taxon>
        <taxon>Tremellomycetes</taxon>
        <taxon>Trichosporonales</taxon>
        <taxon>Trichosporonaceae</taxon>
        <taxon>Vanrija</taxon>
    </lineage>
</organism>
<accession>A0AAF1BGE8</accession>
<dbReference type="GeneID" id="87805404"/>
<keyword evidence="2" id="KW-0732">Signal</keyword>
<name>A0AAF1BGE8_9TREE</name>
<keyword evidence="1" id="KW-0812">Transmembrane</keyword>
<keyword evidence="1" id="KW-0472">Membrane</keyword>
<feature type="signal peptide" evidence="2">
    <location>
        <begin position="1"/>
        <end position="15"/>
    </location>
</feature>
<keyword evidence="4" id="KW-1185">Reference proteome</keyword>
<feature type="transmembrane region" description="Helical" evidence="1">
    <location>
        <begin position="215"/>
        <end position="235"/>
    </location>
</feature>
<evidence type="ECO:0000313" key="3">
    <source>
        <dbReference type="EMBL" id="WOO78612.1"/>
    </source>
</evidence>